<dbReference type="Pfam" id="PF13279">
    <property type="entry name" value="4HBT_2"/>
    <property type="match status" value="1"/>
</dbReference>
<protein>
    <submittedName>
        <fullName evidence="1">Acyl-CoA thioesterase</fullName>
    </submittedName>
</protein>
<keyword evidence="2" id="KW-1185">Reference proteome</keyword>
<dbReference type="KEGG" id="pacp:FAZ97_15505"/>
<dbReference type="Gene3D" id="3.10.129.10">
    <property type="entry name" value="Hotdog Thioesterase"/>
    <property type="match status" value="1"/>
</dbReference>
<dbReference type="AlphaFoldDB" id="A0A7Z2G7E5"/>
<dbReference type="CDD" id="cd00586">
    <property type="entry name" value="4HBT"/>
    <property type="match status" value="1"/>
</dbReference>
<sequence>MQTYRGVVYPAQSDAMGHMTVQYYVAAFDQAMWHLVESIGYDPAWRTDRHEGWADVRYEIDFRAELRVGDLFKVESRVTGVGNSSLKTHHVLSGPQGAVAAEVHMTSVYFDLEARRSKPIPEAVKVTAQERVGERAADAMQAP</sequence>
<accession>A0A7Z2G7E5</accession>
<dbReference type="GO" id="GO:0047617">
    <property type="term" value="F:fatty acyl-CoA hydrolase activity"/>
    <property type="evidence" value="ECO:0007669"/>
    <property type="project" value="TreeGrafter"/>
</dbReference>
<proteinExistence type="predicted"/>
<dbReference type="PANTHER" id="PTHR31793:SF2">
    <property type="entry name" value="BLR1345 PROTEIN"/>
    <property type="match status" value="1"/>
</dbReference>
<dbReference type="InterPro" id="IPR050563">
    <property type="entry name" value="4-hydroxybenzoyl-CoA_TE"/>
</dbReference>
<name>A0A7Z2G7E5_9BURK</name>
<gene>
    <name evidence="1" type="ORF">FAZ97_15505</name>
</gene>
<dbReference type="Proteomes" id="UP000434209">
    <property type="component" value="Chromosome 2"/>
</dbReference>
<dbReference type="SUPFAM" id="SSF54637">
    <property type="entry name" value="Thioesterase/thiol ester dehydrase-isomerase"/>
    <property type="match status" value="1"/>
</dbReference>
<evidence type="ECO:0000313" key="1">
    <source>
        <dbReference type="EMBL" id="QGZ56395.1"/>
    </source>
</evidence>
<dbReference type="OrthoDB" id="9801517at2"/>
<dbReference type="InterPro" id="IPR029069">
    <property type="entry name" value="HotDog_dom_sf"/>
</dbReference>
<organism evidence="1 2">
    <name type="scientific">Paraburkholderia acidiphila</name>
    <dbReference type="NCBI Taxonomy" id="2571747"/>
    <lineage>
        <taxon>Bacteria</taxon>
        <taxon>Pseudomonadati</taxon>
        <taxon>Pseudomonadota</taxon>
        <taxon>Betaproteobacteria</taxon>
        <taxon>Burkholderiales</taxon>
        <taxon>Burkholderiaceae</taxon>
        <taxon>Paraburkholderia</taxon>
    </lineage>
</organism>
<reference evidence="1 2" key="1">
    <citation type="submission" date="2019-12" db="EMBL/GenBank/DDBJ databases">
        <title>Paraburkholderia acidiphila 7Q-K02 sp. nov and Paraburkholderia acidisoli DHF22 sp. nov., two strains isolated from forest soil.</title>
        <authorList>
            <person name="Gao Z."/>
            <person name="Qiu L."/>
        </authorList>
    </citation>
    <scope>NUCLEOTIDE SEQUENCE [LARGE SCALE GENOMIC DNA]</scope>
    <source>
        <strain evidence="1 2">7Q-K02</strain>
    </source>
</reference>
<evidence type="ECO:0000313" key="2">
    <source>
        <dbReference type="Proteomes" id="UP000434209"/>
    </source>
</evidence>
<dbReference type="EMBL" id="CP046910">
    <property type="protein sequence ID" value="QGZ56395.1"/>
    <property type="molecule type" value="Genomic_DNA"/>
</dbReference>
<dbReference type="PANTHER" id="PTHR31793">
    <property type="entry name" value="4-HYDROXYBENZOYL-COA THIOESTERASE FAMILY MEMBER"/>
    <property type="match status" value="1"/>
</dbReference>